<dbReference type="RefSeq" id="WP_037341332.1">
    <property type="nucleotide sequence ID" value="NZ_APNK01000047.1"/>
</dbReference>
<evidence type="ECO:0000256" key="4">
    <source>
        <dbReference type="ARBA" id="ARBA00023274"/>
    </source>
</evidence>
<comment type="function">
    <text evidence="1 7">Binds 16S rRNA, required for the assembly of 30S particles and may also be responsible for determining the conformation of the 16S rRNA at the A site.</text>
</comment>
<reference evidence="8 9" key="1">
    <citation type="submission" date="2013-03" db="EMBL/GenBank/DDBJ databases">
        <title>Salinisphaera hydrothermalis C41B8 Genome Sequencing.</title>
        <authorList>
            <person name="Li C."/>
            <person name="Lai Q."/>
            <person name="Shao Z."/>
        </authorList>
    </citation>
    <scope>NUCLEOTIDE SEQUENCE [LARGE SCALE GENOMIC DNA]</scope>
    <source>
        <strain evidence="8 9">C41B8</strain>
    </source>
</reference>
<sequence>MAKKSMIARDEKRMKKVAKYAAKREAIKARINDPHATPEERYAAAQELQALPRDASPTRVTRRCRVTGRPKGVYRKFGLSRNKLREAAMRGEVPGLVLSSW</sequence>
<comment type="subunit">
    <text evidence="6 7">Part of the 30S ribosomal subunit. Contacts proteins S3 and S10.</text>
</comment>
<comment type="similarity">
    <text evidence="2 7">Belongs to the universal ribosomal protein uS14 family.</text>
</comment>
<keyword evidence="3 7" id="KW-0689">Ribosomal protein</keyword>
<comment type="caution">
    <text evidence="8">The sequence shown here is derived from an EMBL/GenBank/DDBJ whole genome shotgun (WGS) entry which is preliminary data.</text>
</comment>
<dbReference type="GO" id="GO:0005737">
    <property type="term" value="C:cytoplasm"/>
    <property type="evidence" value="ECO:0007669"/>
    <property type="project" value="UniProtKB-ARBA"/>
</dbReference>
<evidence type="ECO:0000256" key="3">
    <source>
        <dbReference type="ARBA" id="ARBA00022980"/>
    </source>
</evidence>
<dbReference type="InterPro" id="IPR023036">
    <property type="entry name" value="Ribosomal_uS14_bac/plastid"/>
</dbReference>
<evidence type="ECO:0000256" key="7">
    <source>
        <dbReference type="HAMAP-Rule" id="MF_00537"/>
    </source>
</evidence>
<protein>
    <recommendedName>
        <fullName evidence="5 7">Small ribosomal subunit protein uS14</fullName>
    </recommendedName>
</protein>
<evidence type="ECO:0000256" key="5">
    <source>
        <dbReference type="ARBA" id="ARBA00035167"/>
    </source>
</evidence>
<dbReference type="SUPFAM" id="SSF57716">
    <property type="entry name" value="Glucocorticoid receptor-like (DNA-binding domain)"/>
    <property type="match status" value="1"/>
</dbReference>
<dbReference type="Proteomes" id="UP000028302">
    <property type="component" value="Unassembled WGS sequence"/>
</dbReference>
<dbReference type="Gene3D" id="1.10.287.1480">
    <property type="match status" value="1"/>
</dbReference>
<keyword evidence="9" id="KW-1185">Reference proteome</keyword>
<dbReference type="FunFam" id="1.10.287.1480:FF:000001">
    <property type="entry name" value="30S ribosomal protein S14"/>
    <property type="match status" value="1"/>
</dbReference>
<gene>
    <name evidence="7" type="primary">rpsN</name>
    <name evidence="8" type="ORF">C41B8_17728</name>
</gene>
<evidence type="ECO:0000313" key="9">
    <source>
        <dbReference type="Proteomes" id="UP000028302"/>
    </source>
</evidence>
<dbReference type="PATRIC" id="fig|1304275.5.peg.3625"/>
<dbReference type="EMBL" id="APNK01000047">
    <property type="protein sequence ID" value="KEZ75889.1"/>
    <property type="molecule type" value="Genomic_DNA"/>
</dbReference>
<evidence type="ECO:0000256" key="1">
    <source>
        <dbReference type="ARBA" id="ARBA00003686"/>
    </source>
</evidence>
<keyword evidence="7" id="KW-0694">RNA-binding</keyword>
<dbReference type="NCBIfam" id="NF006477">
    <property type="entry name" value="PRK08881.1"/>
    <property type="match status" value="1"/>
</dbReference>
<dbReference type="AlphaFoldDB" id="A0A084IGQ5"/>
<dbReference type="GO" id="GO:0003735">
    <property type="term" value="F:structural constituent of ribosome"/>
    <property type="evidence" value="ECO:0007669"/>
    <property type="project" value="InterPro"/>
</dbReference>
<dbReference type="PANTHER" id="PTHR19836">
    <property type="entry name" value="30S RIBOSOMAL PROTEIN S14"/>
    <property type="match status" value="1"/>
</dbReference>
<dbReference type="eggNOG" id="COG0199">
    <property type="taxonomic scope" value="Bacteria"/>
</dbReference>
<dbReference type="STRING" id="1304275.C41B8_17728"/>
<organism evidence="8 9">
    <name type="scientific">Salinisphaera hydrothermalis (strain C41B8)</name>
    <dbReference type="NCBI Taxonomy" id="1304275"/>
    <lineage>
        <taxon>Bacteria</taxon>
        <taxon>Pseudomonadati</taxon>
        <taxon>Pseudomonadota</taxon>
        <taxon>Gammaproteobacteria</taxon>
        <taxon>Salinisphaerales</taxon>
        <taxon>Salinisphaeraceae</taxon>
        <taxon>Salinisphaera</taxon>
    </lineage>
</organism>
<keyword evidence="4 7" id="KW-0687">Ribonucleoprotein</keyword>
<evidence type="ECO:0000256" key="6">
    <source>
        <dbReference type="ARBA" id="ARBA00047110"/>
    </source>
</evidence>
<dbReference type="PANTHER" id="PTHR19836:SF19">
    <property type="entry name" value="SMALL RIBOSOMAL SUBUNIT PROTEIN US14M"/>
    <property type="match status" value="1"/>
</dbReference>
<evidence type="ECO:0000256" key="2">
    <source>
        <dbReference type="ARBA" id="ARBA00009083"/>
    </source>
</evidence>
<evidence type="ECO:0000313" key="8">
    <source>
        <dbReference type="EMBL" id="KEZ75889.1"/>
    </source>
</evidence>
<dbReference type="HAMAP" id="MF_00537">
    <property type="entry name" value="Ribosomal_uS14_1"/>
    <property type="match status" value="1"/>
</dbReference>
<dbReference type="InterPro" id="IPR001209">
    <property type="entry name" value="Ribosomal_uS14"/>
</dbReference>
<name>A0A084IGQ5_SALHC</name>
<dbReference type="PROSITE" id="PS00527">
    <property type="entry name" value="RIBOSOMAL_S14"/>
    <property type="match status" value="1"/>
</dbReference>
<accession>A0A084IGQ5</accession>
<dbReference type="OrthoDB" id="9810484at2"/>
<dbReference type="InterPro" id="IPR018271">
    <property type="entry name" value="Ribosomal_uS14_CS"/>
</dbReference>
<proteinExistence type="inferred from homology"/>
<keyword evidence="7" id="KW-0699">rRNA-binding</keyword>
<dbReference type="Pfam" id="PF00253">
    <property type="entry name" value="Ribosomal_S14"/>
    <property type="match status" value="1"/>
</dbReference>
<dbReference type="GO" id="GO:0015935">
    <property type="term" value="C:small ribosomal subunit"/>
    <property type="evidence" value="ECO:0007669"/>
    <property type="project" value="TreeGrafter"/>
</dbReference>
<dbReference type="GO" id="GO:0006412">
    <property type="term" value="P:translation"/>
    <property type="evidence" value="ECO:0007669"/>
    <property type="project" value="UniProtKB-UniRule"/>
</dbReference>
<dbReference type="GO" id="GO:0019843">
    <property type="term" value="F:rRNA binding"/>
    <property type="evidence" value="ECO:0007669"/>
    <property type="project" value="UniProtKB-UniRule"/>
</dbReference>